<dbReference type="Proteomes" id="UP000000536">
    <property type="component" value="Chromosome"/>
</dbReference>
<dbReference type="EMBL" id="AP006878">
    <property type="protein sequence ID" value="BAD85250.1"/>
    <property type="molecule type" value="Genomic_DNA"/>
</dbReference>
<dbReference type="KEGG" id="tko:TK1061"/>
<proteinExistence type="predicted"/>
<dbReference type="InParanoid" id="Q5JE03"/>
<evidence type="ECO:0008006" key="3">
    <source>
        <dbReference type="Google" id="ProtNLM"/>
    </source>
</evidence>
<dbReference type="GeneID" id="78447574"/>
<accession>Q5JE03</accession>
<dbReference type="PATRIC" id="fig|69014.16.peg.1037"/>
<dbReference type="SUPFAM" id="SSF47240">
    <property type="entry name" value="Ferritin-like"/>
    <property type="match status" value="1"/>
</dbReference>
<dbReference type="EnsemblBacteria" id="BAD85250">
    <property type="protein sequence ID" value="BAD85250"/>
    <property type="gene ID" value="TK1061"/>
</dbReference>
<dbReference type="InterPro" id="IPR012347">
    <property type="entry name" value="Ferritin-like"/>
</dbReference>
<keyword evidence="2" id="KW-1185">Reference proteome</keyword>
<dbReference type="AlphaFoldDB" id="Q5JE03"/>
<evidence type="ECO:0000313" key="2">
    <source>
        <dbReference type="Proteomes" id="UP000000536"/>
    </source>
</evidence>
<reference evidence="1 2" key="1">
    <citation type="journal article" date="2005" name="Genome Res.">
        <title>Complete genome sequence of the hyperthermophilic archaeon Thermococcus kodakaraensis KOD1 and comparison with Pyrococcus genomes.</title>
        <authorList>
            <person name="Fukui T."/>
            <person name="Atomi H."/>
            <person name="Kanai T."/>
            <person name="Matsumi R."/>
            <person name="Fujiwara S."/>
            <person name="Imanaka T."/>
        </authorList>
    </citation>
    <scope>NUCLEOTIDE SEQUENCE [LARGE SCALE GENOMIC DNA]</scope>
    <source>
        <strain evidence="2">ATCC BAA-918 / JCM 12380 / KOD1</strain>
    </source>
</reference>
<dbReference type="HOGENOM" id="CLU_2271178_0_0_2"/>
<dbReference type="RefSeq" id="WP_011250012.1">
    <property type="nucleotide sequence ID" value="NC_006624.1"/>
</dbReference>
<organism evidence="1 2">
    <name type="scientific">Thermococcus kodakarensis (strain ATCC BAA-918 / JCM 12380 / KOD1)</name>
    <name type="common">Pyrococcus kodakaraensis (strain KOD1)</name>
    <dbReference type="NCBI Taxonomy" id="69014"/>
    <lineage>
        <taxon>Archaea</taxon>
        <taxon>Methanobacteriati</taxon>
        <taxon>Methanobacteriota</taxon>
        <taxon>Thermococci</taxon>
        <taxon>Thermococcales</taxon>
        <taxon>Thermococcaceae</taxon>
        <taxon>Thermococcus</taxon>
    </lineage>
</organism>
<dbReference type="InterPro" id="IPR009078">
    <property type="entry name" value="Ferritin-like_SF"/>
</dbReference>
<dbReference type="Gene3D" id="1.20.1260.10">
    <property type="match status" value="1"/>
</dbReference>
<sequence>MTPSSTSTSWRPILNAQKELEKLAGEGPIEEVKDVELSPEQKALVKRFAEMHLEIEKDMIQTYQKMAVKMTHPPFKGLAEAIVENEREHHRLLAELIAKYKE</sequence>
<evidence type="ECO:0000313" key="1">
    <source>
        <dbReference type="EMBL" id="BAD85250.1"/>
    </source>
</evidence>
<protein>
    <recommendedName>
        <fullName evidence="3">Rubrerythrin diiron-binding domain-containing protein</fullName>
    </recommendedName>
</protein>
<name>Q5JE03_THEKO</name>
<dbReference type="eggNOG" id="arCOG00022">
    <property type="taxonomic scope" value="Archaea"/>
</dbReference>
<gene>
    <name evidence="1" type="ordered locus">TK1061</name>
</gene>
<dbReference type="STRING" id="69014.TK1061"/>